<feature type="domain" description="Pyridoxamine 5'-phosphate oxidase N-terminal" evidence="2">
    <location>
        <begin position="15"/>
        <end position="136"/>
    </location>
</feature>
<dbReference type="RefSeq" id="WP_015100397.1">
    <property type="nucleotide sequence ID" value="NC_019673.1"/>
</dbReference>
<dbReference type="eggNOG" id="COG3871">
    <property type="taxonomic scope" value="Bacteria"/>
</dbReference>
<dbReference type="EMBL" id="HE804045">
    <property type="protein sequence ID" value="CCH30285.1"/>
    <property type="molecule type" value="Genomic_DNA"/>
</dbReference>
<dbReference type="SUPFAM" id="SSF50475">
    <property type="entry name" value="FMN-binding split barrel"/>
    <property type="match status" value="1"/>
</dbReference>
<dbReference type="PANTHER" id="PTHR35176">
    <property type="entry name" value="HEME OXYGENASE HI_0854-RELATED"/>
    <property type="match status" value="1"/>
</dbReference>
<dbReference type="GO" id="GO:0005829">
    <property type="term" value="C:cytosol"/>
    <property type="evidence" value="ECO:0007669"/>
    <property type="project" value="TreeGrafter"/>
</dbReference>
<dbReference type="BioCyc" id="SESP1179773:BN6_RS14465-MONOMER"/>
<protein>
    <recommendedName>
        <fullName evidence="2">Pyridoxamine 5'-phosphate oxidase N-terminal domain-containing protein</fullName>
    </recommendedName>
</protein>
<dbReference type="Proteomes" id="UP000006281">
    <property type="component" value="Chromosome"/>
</dbReference>
<gene>
    <name evidence="3" type="ordered locus">BN6_29780</name>
</gene>
<dbReference type="PATRIC" id="fig|1179773.3.peg.2970"/>
<dbReference type="Gene3D" id="2.30.110.10">
    <property type="entry name" value="Electron Transport, Fmn-binding Protein, Chain A"/>
    <property type="match status" value="1"/>
</dbReference>
<dbReference type="STRING" id="1179773.BN6_29780"/>
<keyword evidence="4" id="KW-1185">Reference proteome</keyword>
<dbReference type="InterPro" id="IPR012349">
    <property type="entry name" value="Split_barrel_FMN-bd"/>
</dbReference>
<dbReference type="OrthoDB" id="1094370at2"/>
<organism evidence="3 4">
    <name type="scientific">Saccharothrix espanaensis (strain ATCC 51144 / DSM 44229 / JCM 9112 / NBRC 15066 / NRRL 15764)</name>
    <dbReference type="NCBI Taxonomy" id="1179773"/>
    <lineage>
        <taxon>Bacteria</taxon>
        <taxon>Bacillati</taxon>
        <taxon>Actinomycetota</taxon>
        <taxon>Actinomycetes</taxon>
        <taxon>Pseudonocardiales</taxon>
        <taxon>Pseudonocardiaceae</taxon>
        <taxon>Saccharothrix</taxon>
    </lineage>
</organism>
<dbReference type="InterPro" id="IPR019920">
    <property type="entry name" value="F420-binding_dom_put"/>
</dbReference>
<dbReference type="NCBIfam" id="TIGR03618">
    <property type="entry name" value="Rv1155_F420"/>
    <property type="match status" value="1"/>
</dbReference>
<name>K0JRL4_SACES</name>
<dbReference type="PANTHER" id="PTHR35176:SF2">
    <property type="entry name" value="F420H(2)-DEPENDENT REDUCTASE RV1155"/>
    <property type="match status" value="1"/>
</dbReference>
<dbReference type="KEGG" id="sesp:BN6_29780"/>
<evidence type="ECO:0000313" key="3">
    <source>
        <dbReference type="EMBL" id="CCH30285.1"/>
    </source>
</evidence>
<dbReference type="InterPro" id="IPR011576">
    <property type="entry name" value="Pyridox_Oxase_N"/>
</dbReference>
<reference evidence="3 4" key="1">
    <citation type="journal article" date="2012" name="BMC Genomics">
        <title>Complete genome sequence of Saccharothrix espanaensis DSM 44229T and comparison to the other completely sequenced Pseudonocardiaceae.</title>
        <authorList>
            <person name="Strobel T."/>
            <person name="Al-Dilaimi A."/>
            <person name="Blom J."/>
            <person name="Gessner A."/>
            <person name="Kalinowski J."/>
            <person name="Luzhetska M."/>
            <person name="Puhler A."/>
            <person name="Szczepanowski R."/>
            <person name="Bechthold A."/>
            <person name="Ruckert C."/>
        </authorList>
    </citation>
    <scope>NUCLEOTIDE SEQUENCE [LARGE SCALE GENOMIC DNA]</scope>
    <source>
        <strain evidence="4">ATCC 51144 / DSM 44229 / JCM 9112 / NBRC 15066 / NRRL 15764</strain>
    </source>
</reference>
<accession>K0JRL4</accession>
<dbReference type="GO" id="GO:0070967">
    <property type="term" value="F:coenzyme F420 binding"/>
    <property type="evidence" value="ECO:0007669"/>
    <property type="project" value="TreeGrafter"/>
</dbReference>
<evidence type="ECO:0000256" key="1">
    <source>
        <dbReference type="ARBA" id="ARBA00023002"/>
    </source>
</evidence>
<dbReference type="AlphaFoldDB" id="K0JRL4"/>
<dbReference type="HOGENOM" id="CLU_123922_0_1_11"/>
<keyword evidence="1" id="KW-0560">Oxidoreductase</keyword>
<evidence type="ECO:0000313" key="4">
    <source>
        <dbReference type="Proteomes" id="UP000006281"/>
    </source>
</evidence>
<proteinExistence type="predicted"/>
<sequence>MAEEGNGPAGATLDDDAASEVLATRRIGVLATTKKSGHPHLTTMMYDWDPERRVLRFTTTLDRAKVGHVRRSGKAALHVAVDDWTFAVAEGDATVSEVTATPGDAIGRELLAIVPEEYKSALGLTDEEFLELQVRERRVIIRLAVTKFYGNRISFD</sequence>
<evidence type="ECO:0000259" key="2">
    <source>
        <dbReference type="Pfam" id="PF01243"/>
    </source>
</evidence>
<dbReference type="Pfam" id="PF01243">
    <property type="entry name" value="PNPOx_N"/>
    <property type="match status" value="1"/>
</dbReference>
<dbReference type="GO" id="GO:0016627">
    <property type="term" value="F:oxidoreductase activity, acting on the CH-CH group of donors"/>
    <property type="evidence" value="ECO:0007669"/>
    <property type="project" value="TreeGrafter"/>
</dbReference>
<dbReference type="InterPro" id="IPR052019">
    <property type="entry name" value="F420H2_bilvrd_red/Heme_oxyg"/>
</dbReference>